<feature type="compositionally biased region" description="Basic and acidic residues" evidence="5">
    <location>
        <begin position="206"/>
        <end position="223"/>
    </location>
</feature>
<organism evidence="6 7">
    <name type="scientific">Meganyctiphanes norvegica</name>
    <name type="common">Northern krill</name>
    <name type="synonym">Thysanopoda norvegica</name>
    <dbReference type="NCBI Taxonomy" id="48144"/>
    <lineage>
        <taxon>Eukaryota</taxon>
        <taxon>Metazoa</taxon>
        <taxon>Ecdysozoa</taxon>
        <taxon>Arthropoda</taxon>
        <taxon>Crustacea</taxon>
        <taxon>Multicrustacea</taxon>
        <taxon>Malacostraca</taxon>
        <taxon>Eumalacostraca</taxon>
        <taxon>Eucarida</taxon>
        <taxon>Euphausiacea</taxon>
        <taxon>Euphausiidae</taxon>
        <taxon>Meganyctiphanes</taxon>
    </lineage>
</organism>
<dbReference type="Gene3D" id="3.90.1030.20">
    <property type="entry name" value="DNA polymerase delta, p66 (Cdc27) subunit, wHTH domain"/>
    <property type="match status" value="1"/>
</dbReference>
<dbReference type="Pfam" id="PF09507">
    <property type="entry name" value="CDC27"/>
    <property type="match status" value="1"/>
</dbReference>
<dbReference type="GO" id="GO:0006297">
    <property type="term" value="P:nucleotide-excision repair, DNA gap filling"/>
    <property type="evidence" value="ECO:0007669"/>
    <property type="project" value="TreeGrafter"/>
</dbReference>
<feature type="compositionally biased region" description="Basic residues" evidence="5">
    <location>
        <begin position="326"/>
        <end position="340"/>
    </location>
</feature>
<accession>A0AAV2QE85</accession>
<keyword evidence="3" id="KW-0235">DNA replication</keyword>
<gene>
    <name evidence="6" type="ORF">MNOR_LOCUS10630</name>
</gene>
<keyword evidence="4" id="KW-0539">Nucleus</keyword>
<evidence type="ECO:0000256" key="4">
    <source>
        <dbReference type="ARBA" id="ARBA00023242"/>
    </source>
</evidence>
<feature type="compositionally biased region" description="Acidic residues" evidence="5">
    <location>
        <begin position="361"/>
        <end position="374"/>
    </location>
</feature>
<dbReference type="GO" id="GO:0043625">
    <property type="term" value="C:delta DNA polymerase complex"/>
    <property type="evidence" value="ECO:0007669"/>
    <property type="project" value="InterPro"/>
</dbReference>
<dbReference type="GO" id="GO:0003887">
    <property type="term" value="F:DNA-directed DNA polymerase activity"/>
    <property type="evidence" value="ECO:0007669"/>
    <property type="project" value="TreeGrafter"/>
</dbReference>
<evidence type="ECO:0000256" key="5">
    <source>
        <dbReference type="SAM" id="MobiDB-lite"/>
    </source>
</evidence>
<dbReference type="AlphaFoldDB" id="A0AAV2QE85"/>
<dbReference type="PANTHER" id="PTHR17598:SF13">
    <property type="entry name" value="DNA POLYMERASE DELTA SUBUNIT 3"/>
    <property type="match status" value="1"/>
</dbReference>
<feature type="compositionally biased region" description="Polar residues" evidence="5">
    <location>
        <begin position="253"/>
        <end position="272"/>
    </location>
</feature>
<evidence type="ECO:0000256" key="2">
    <source>
        <dbReference type="ARBA" id="ARBA00017589"/>
    </source>
</evidence>
<sequence length="485" mass="54289">MVVNTEMDSMYLENLDEFINDAGKIVTYKWLSLTLDVPANVAKQMLYHFVQEQRNKDNDALNVTYLLSGIADGDNGKVHKVMVVREENLEVVKRTLKEIISVHVYSVAKSKLSDLANLYTADYDITKSKLASITKHSGIECSTAKVRSSDDLVKLQKQQAYQPPVETPTLPPKTKFSPKKEVTSKPAAAAAKGKSNQIANMFSKQTKKEDTISEVKSEKDASKHGKPSPTTKPGKPAAKGGISSFFTKGPVKTTKSPESAKTTPKSESSPTDSESPIIKKEIKEETSEEMDTDESPIVKSPVKKEIKEEVKKESPKKEIKKEFGKSKAKPKQTKISKKRKTLSEDPMPKKRSRIMQISDSESSDGEQEESDEECPIPPSPEPEKARIESESEEEIIPSTPQTDNSESTRGKRKKLVDKTYMDDDGFLVTKKEYEYVDNSEDEKEVKAEETKSKSPKKVEEQPKKTEPSPVKKNKQANIMSFFKKK</sequence>
<feature type="compositionally biased region" description="Basic and acidic residues" evidence="5">
    <location>
        <begin position="302"/>
        <end position="325"/>
    </location>
</feature>
<evidence type="ECO:0000256" key="3">
    <source>
        <dbReference type="ARBA" id="ARBA00022705"/>
    </source>
</evidence>
<reference evidence="6 7" key="1">
    <citation type="submission" date="2024-05" db="EMBL/GenBank/DDBJ databases">
        <authorList>
            <person name="Wallberg A."/>
        </authorList>
    </citation>
    <scope>NUCLEOTIDE SEQUENCE [LARGE SCALE GENOMIC DNA]</scope>
</reference>
<evidence type="ECO:0000313" key="6">
    <source>
        <dbReference type="EMBL" id="CAL4078367.1"/>
    </source>
</evidence>
<dbReference type="EMBL" id="CAXKWB010005424">
    <property type="protein sequence ID" value="CAL4078367.1"/>
    <property type="molecule type" value="Genomic_DNA"/>
</dbReference>
<protein>
    <recommendedName>
        <fullName evidence="2">DNA polymerase delta subunit 3</fullName>
    </recommendedName>
</protein>
<feature type="region of interest" description="Disordered" evidence="5">
    <location>
        <begin position="159"/>
        <end position="485"/>
    </location>
</feature>
<feature type="compositionally biased region" description="Basic and acidic residues" evidence="5">
    <location>
        <begin position="443"/>
        <end position="466"/>
    </location>
</feature>
<feature type="compositionally biased region" description="Polar residues" evidence="5">
    <location>
        <begin position="194"/>
        <end position="204"/>
    </location>
</feature>
<dbReference type="PANTHER" id="PTHR17598">
    <property type="entry name" value="DNA POLYMERASE DELTA SUBUNIT 3"/>
    <property type="match status" value="1"/>
</dbReference>
<dbReference type="InterPro" id="IPR041913">
    <property type="entry name" value="POLD3_sf"/>
</dbReference>
<proteinExistence type="predicted"/>
<keyword evidence="7" id="KW-1185">Reference proteome</keyword>
<comment type="subcellular location">
    <subcellularLocation>
        <location evidence="1">Nucleus</location>
    </subcellularLocation>
</comment>
<dbReference type="FunFam" id="3.90.1030.20:FF:000002">
    <property type="entry name" value="DNA polymerase delta subunit"/>
    <property type="match status" value="1"/>
</dbReference>
<dbReference type="GO" id="GO:1904161">
    <property type="term" value="P:DNA synthesis involved in UV-damage excision repair"/>
    <property type="evidence" value="ECO:0007669"/>
    <property type="project" value="TreeGrafter"/>
</dbReference>
<feature type="compositionally biased region" description="Low complexity" evidence="5">
    <location>
        <begin position="227"/>
        <end position="241"/>
    </location>
</feature>
<dbReference type="Proteomes" id="UP001497623">
    <property type="component" value="Unassembled WGS sequence"/>
</dbReference>
<evidence type="ECO:0000256" key="1">
    <source>
        <dbReference type="ARBA" id="ARBA00004123"/>
    </source>
</evidence>
<feature type="non-terminal residue" evidence="6">
    <location>
        <position position="485"/>
    </location>
</feature>
<comment type="caution">
    <text evidence="6">The sequence shown here is derived from an EMBL/GenBank/DDBJ whole genome shotgun (WGS) entry which is preliminary data.</text>
</comment>
<evidence type="ECO:0000313" key="7">
    <source>
        <dbReference type="Proteomes" id="UP001497623"/>
    </source>
</evidence>
<dbReference type="InterPro" id="IPR019038">
    <property type="entry name" value="POLD3"/>
</dbReference>
<dbReference type="GO" id="GO:0006271">
    <property type="term" value="P:DNA strand elongation involved in DNA replication"/>
    <property type="evidence" value="ECO:0007669"/>
    <property type="project" value="TreeGrafter"/>
</dbReference>
<name>A0AAV2QE85_MEGNR</name>